<dbReference type="InParanoid" id="A0A0C3D552"/>
<reference evidence="1 2" key="1">
    <citation type="submission" date="2014-04" db="EMBL/GenBank/DDBJ databases">
        <authorList>
            <consortium name="DOE Joint Genome Institute"/>
            <person name="Kuo A."/>
            <person name="Kohler A."/>
            <person name="Nagy L.G."/>
            <person name="Floudas D."/>
            <person name="Copeland A."/>
            <person name="Barry K.W."/>
            <person name="Cichocki N."/>
            <person name="Veneault-Fourrey C."/>
            <person name="LaButti K."/>
            <person name="Lindquist E.A."/>
            <person name="Lipzen A."/>
            <person name="Lundell T."/>
            <person name="Morin E."/>
            <person name="Murat C."/>
            <person name="Sun H."/>
            <person name="Tunlid A."/>
            <person name="Henrissat B."/>
            <person name="Grigoriev I.V."/>
            <person name="Hibbett D.S."/>
            <person name="Martin F."/>
            <person name="Nordberg H.P."/>
            <person name="Cantor M.N."/>
            <person name="Hua S.X."/>
        </authorList>
    </citation>
    <scope>NUCLEOTIDE SEQUENCE [LARGE SCALE GENOMIC DNA]</scope>
    <source>
        <strain evidence="1 2">Foug A</strain>
    </source>
</reference>
<sequence length="122" mass="13854">MQCLLLEKVLQDLNGILDRPRCWRGLRSDFKTPCRPKSFRLQLPLHYSHHCQIITIHGRVSLPHCHASVRSQKPYNARPLSPVLCSICTPRAADWRDARTFEVSSTDLALTGAVTFFRAISG</sequence>
<dbReference type="Proteomes" id="UP000053989">
    <property type="component" value="Unassembled WGS sequence"/>
</dbReference>
<dbReference type="AlphaFoldDB" id="A0A0C3D552"/>
<reference evidence="2" key="2">
    <citation type="submission" date="2015-01" db="EMBL/GenBank/DDBJ databases">
        <title>Evolutionary Origins and Diversification of the Mycorrhizal Mutualists.</title>
        <authorList>
            <consortium name="DOE Joint Genome Institute"/>
            <consortium name="Mycorrhizal Genomics Consortium"/>
            <person name="Kohler A."/>
            <person name="Kuo A."/>
            <person name="Nagy L.G."/>
            <person name="Floudas D."/>
            <person name="Copeland A."/>
            <person name="Barry K.W."/>
            <person name="Cichocki N."/>
            <person name="Veneault-Fourrey C."/>
            <person name="LaButti K."/>
            <person name="Lindquist E.A."/>
            <person name="Lipzen A."/>
            <person name="Lundell T."/>
            <person name="Morin E."/>
            <person name="Murat C."/>
            <person name="Riley R."/>
            <person name="Ohm R."/>
            <person name="Sun H."/>
            <person name="Tunlid A."/>
            <person name="Henrissat B."/>
            <person name="Grigoriev I.V."/>
            <person name="Hibbett D.S."/>
            <person name="Martin F."/>
        </authorList>
    </citation>
    <scope>NUCLEOTIDE SEQUENCE [LARGE SCALE GENOMIC DNA]</scope>
    <source>
        <strain evidence="2">Foug A</strain>
    </source>
</reference>
<keyword evidence="2" id="KW-1185">Reference proteome</keyword>
<dbReference type="HOGENOM" id="CLU_2028111_0_0_1"/>
<evidence type="ECO:0000313" key="2">
    <source>
        <dbReference type="Proteomes" id="UP000053989"/>
    </source>
</evidence>
<accession>A0A0C3D552</accession>
<protein>
    <submittedName>
        <fullName evidence="1">Uncharacterized protein</fullName>
    </submittedName>
</protein>
<evidence type="ECO:0000313" key="1">
    <source>
        <dbReference type="EMBL" id="KIM51211.1"/>
    </source>
</evidence>
<gene>
    <name evidence="1" type="ORF">SCLCIDRAFT_667279</name>
</gene>
<proteinExistence type="predicted"/>
<organism evidence="1 2">
    <name type="scientific">Scleroderma citrinum Foug A</name>
    <dbReference type="NCBI Taxonomy" id="1036808"/>
    <lineage>
        <taxon>Eukaryota</taxon>
        <taxon>Fungi</taxon>
        <taxon>Dikarya</taxon>
        <taxon>Basidiomycota</taxon>
        <taxon>Agaricomycotina</taxon>
        <taxon>Agaricomycetes</taxon>
        <taxon>Agaricomycetidae</taxon>
        <taxon>Boletales</taxon>
        <taxon>Sclerodermatineae</taxon>
        <taxon>Sclerodermataceae</taxon>
        <taxon>Scleroderma</taxon>
    </lineage>
</organism>
<name>A0A0C3D552_9AGAM</name>
<dbReference type="EMBL" id="KN822275">
    <property type="protein sequence ID" value="KIM51211.1"/>
    <property type="molecule type" value="Genomic_DNA"/>
</dbReference>